<comment type="caution">
    <text evidence="1">The sequence shown here is derived from an EMBL/GenBank/DDBJ whole genome shotgun (WGS) entry which is preliminary data.</text>
</comment>
<gene>
    <name evidence="1" type="ORF">FWK35_00003367</name>
</gene>
<proteinExistence type="predicted"/>
<sequence length="12" mass="1448">MKLNSIKNHIHI</sequence>
<protein>
    <submittedName>
        <fullName evidence="1">Uncharacterized protein</fullName>
    </submittedName>
</protein>
<name>A0A6G0ZEN6_APHCR</name>
<evidence type="ECO:0000313" key="2">
    <source>
        <dbReference type="Proteomes" id="UP000478052"/>
    </source>
</evidence>
<dbReference type="EMBL" id="VUJU01000623">
    <property type="protein sequence ID" value="KAF0769261.1"/>
    <property type="molecule type" value="Genomic_DNA"/>
</dbReference>
<reference evidence="1 2" key="1">
    <citation type="submission" date="2019-08" db="EMBL/GenBank/DDBJ databases">
        <title>Whole genome of Aphis craccivora.</title>
        <authorList>
            <person name="Voronova N.V."/>
            <person name="Shulinski R.S."/>
            <person name="Bandarenka Y.V."/>
            <person name="Zhorov D.G."/>
            <person name="Warner D."/>
        </authorList>
    </citation>
    <scope>NUCLEOTIDE SEQUENCE [LARGE SCALE GENOMIC DNA]</scope>
    <source>
        <strain evidence="1">180601</strain>
        <tissue evidence="1">Whole Body</tissue>
    </source>
</reference>
<evidence type="ECO:0000313" key="1">
    <source>
        <dbReference type="EMBL" id="KAF0769261.1"/>
    </source>
</evidence>
<organism evidence="1 2">
    <name type="scientific">Aphis craccivora</name>
    <name type="common">Cowpea aphid</name>
    <dbReference type="NCBI Taxonomy" id="307492"/>
    <lineage>
        <taxon>Eukaryota</taxon>
        <taxon>Metazoa</taxon>
        <taxon>Ecdysozoa</taxon>
        <taxon>Arthropoda</taxon>
        <taxon>Hexapoda</taxon>
        <taxon>Insecta</taxon>
        <taxon>Pterygota</taxon>
        <taxon>Neoptera</taxon>
        <taxon>Paraneoptera</taxon>
        <taxon>Hemiptera</taxon>
        <taxon>Sternorrhyncha</taxon>
        <taxon>Aphidomorpha</taxon>
        <taxon>Aphidoidea</taxon>
        <taxon>Aphididae</taxon>
        <taxon>Aphidini</taxon>
        <taxon>Aphis</taxon>
        <taxon>Aphis</taxon>
    </lineage>
</organism>
<keyword evidence="2" id="KW-1185">Reference proteome</keyword>
<accession>A0A6G0ZEN6</accession>
<dbReference type="Proteomes" id="UP000478052">
    <property type="component" value="Unassembled WGS sequence"/>
</dbReference>